<sequence>MQHYNNKKIDAGLLGKIVLARFLELPLRTFDRLVTQVELSTGFDALRPWVTVSQLEGAQVEHDAGEAPQTQASPVLGKIHDMKNLYPGTGASRGLMFLYHCDSYVREYRFDEEGVSLMMSRPDFPAELAGVLRRLRLINTRNRLTHALMQAVLVSQAAYLRSGQALALLPMTQAEISARLRLESNLSVVADPGRISRLVRVLSIALPNGETVPMGGLFPKPRQVHCHFVDHVIKMEKVWMLQEELREPLTDGAIVAILECEYGLRLLRRTVANIRHDLAIPDYRSRSQRMNYLAATEGFTALLPLTHQALRTAVPAQPGVYEIRAALVSPASEAKAGWFEKGAPPGPHSVVYIGSTGDLRKRLGDHLRGSSDNVLLYNHLADGAARVRFRLISEGWRWAERDLYRVFCETFGTPPLCNRMSP</sequence>
<dbReference type="Gene3D" id="1.10.10.60">
    <property type="entry name" value="Homeodomain-like"/>
    <property type="match status" value="1"/>
</dbReference>
<dbReference type="InterPro" id="IPR007634">
    <property type="entry name" value="RNA_pol_sigma_54_DNA-bd"/>
</dbReference>
<proteinExistence type="predicted"/>
<organism evidence="2 3">
    <name type="scientific">Gallionella capsiferriformans (strain ES-2)</name>
    <name type="common">Gallionella ferruginea capsiferriformans (strain ES-2)</name>
    <dbReference type="NCBI Taxonomy" id="395494"/>
    <lineage>
        <taxon>Bacteria</taxon>
        <taxon>Pseudomonadati</taxon>
        <taxon>Pseudomonadota</taxon>
        <taxon>Betaproteobacteria</taxon>
        <taxon>Nitrosomonadales</taxon>
        <taxon>Gallionellaceae</taxon>
        <taxon>Gallionella</taxon>
    </lineage>
</organism>
<dbReference type="AlphaFoldDB" id="D9SES5"/>
<reference evidence="2 3" key="1">
    <citation type="submission" date="2010-08" db="EMBL/GenBank/DDBJ databases">
        <title>Complete sequence of Gallionella capsiferriformans ES-2.</title>
        <authorList>
            <consortium name="US DOE Joint Genome Institute"/>
            <person name="Lucas S."/>
            <person name="Copeland A."/>
            <person name="Lapidus A."/>
            <person name="Cheng J.-F."/>
            <person name="Bruce D."/>
            <person name="Goodwin L."/>
            <person name="Pitluck S."/>
            <person name="Chertkov O."/>
            <person name="Davenport K.W."/>
            <person name="Detter J.C."/>
            <person name="Han C."/>
            <person name="Tapia R."/>
            <person name="Land M."/>
            <person name="Hauser L."/>
            <person name="Chang Y.-J."/>
            <person name="Jeffries C."/>
            <person name="Kyrpides N."/>
            <person name="Ivanova N."/>
            <person name="Mikhailova N."/>
            <person name="Shelobolina E.S."/>
            <person name="Picardal F."/>
            <person name="Roden E."/>
            <person name="Emerson D."/>
            <person name="Woyke T."/>
        </authorList>
    </citation>
    <scope>NUCLEOTIDE SEQUENCE [LARGE SCALE GENOMIC DNA]</scope>
    <source>
        <strain evidence="2 3">ES-2</strain>
    </source>
</reference>
<dbReference type="RefSeq" id="WP_013292962.1">
    <property type="nucleotide sequence ID" value="NC_014394.1"/>
</dbReference>
<gene>
    <name evidence="2" type="ordered locus">Galf_0991</name>
</gene>
<evidence type="ECO:0000313" key="3">
    <source>
        <dbReference type="Proteomes" id="UP000001235"/>
    </source>
</evidence>
<dbReference type="GO" id="GO:0001216">
    <property type="term" value="F:DNA-binding transcription activator activity"/>
    <property type="evidence" value="ECO:0007669"/>
    <property type="project" value="InterPro"/>
</dbReference>
<dbReference type="STRING" id="395494.Galf_0991"/>
<dbReference type="OrthoDB" id="9151112at2"/>
<dbReference type="HOGENOM" id="CLU_713291_0_0_4"/>
<accession>D9SES5</accession>
<dbReference type="Pfam" id="PF04552">
    <property type="entry name" value="Sigma54_DBD"/>
    <property type="match status" value="1"/>
</dbReference>
<evidence type="ECO:0000313" key="2">
    <source>
        <dbReference type="EMBL" id="ADL55022.1"/>
    </source>
</evidence>
<protein>
    <recommendedName>
        <fullName evidence="1">RNA polymerase sigma factor 54 DNA-binding domain-containing protein</fullName>
    </recommendedName>
</protein>
<evidence type="ECO:0000259" key="1">
    <source>
        <dbReference type="Pfam" id="PF04552"/>
    </source>
</evidence>
<name>D9SES5_GALCS</name>
<keyword evidence="3" id="KW-1185">Reference proteome</keyword>
<dbReference type="KEGG" id="gca:Galf_0991"/>
<dbReference type="Proteomes" id="UP000001235">
    <property type="component" value="Chromosome"/>
</dbReference>
<dbReference type="eggNOG" id="COG1508">
    <property type="taxonomic scope" value="Bacteria"/>
</dbReference>
<feature type="domain" description="RNA polymerase sigma factor 54 DNA-binding" evidence="1">
    <location>
        <begin position="136"/>
        <end position="286"/>
    </location>
</feature>
<dbReference type="EMBL" id="CP002159">
    <property type="protein sequence ID" value="ADL55022.1"/>
    <property type="molecule type" value="Genomic_DNA"/>
</dbReference>